<dbReference type="Proteomes" id="UP000321310">
    <property type="component" value="Unassembled WGS sequence"/>
</dbReference>
<name>A0A5C7DTC0_9BACT</name>
<dbReference type="Gene3D" id="3.30.930.10">
    <property type="entry name" value="Bira Bifunctional Protein, Domain 2"/>
    <property type="match status" value="1"/>
</dbReference>
<evidence type="ECO:0000313" key="4">
    <source>
        <dbReference type="Proteomes" id="UP000321310"/>
    </source>
</evidence>
<gene>
    <name evidence="3" type="ORF">FPD46_00910</name>
</gene>
<dbReference type="PANTHER" id="PTHR12835:SF5">
    <property type="entry name" value="BIOTIN--PROTEIN LIGASE"/>
    <property type="match status" value="1"/>
</dbReference>
<evidence type="ECO:0000313" key="3">
    <source>
        <dbReference type="EMBL" id="TXE84430.1"/>
    </source>
</evidence>
<dbReference type="SUPFAM" id="SSF55681">
    <property type="entry name" value="Class II aaRS and biotin synthetases"/>
    <property type="match status" value="1"/>
</dbReference>
<evidence type="ECO:0000256" key="1">
    <source>
        <dbReference type="ARBA" id="ARBA00022598"/>
    </source>
</evidence>
<dbReference type="InterPro" id="IPR004408">
    <property type="entry name" value="Biotin_CoA_COase_ligase"/>
</dbReference>
<dbReference type="PANTHER" id="PTHR12835">
    <property type="entry name" value="BIOTIN PROTEIN LIGASE"/>
    <property type="match status" value="1"/>
</dbReference>
<protein>
    <submittedName>
        <fullName evidence="3">Biotin--[acetyl-CoA-carboxylase] ligase</fullName>
        <ecNumber evidence="3">6.3.4.15</ecNumber>
    </submittedName>
</protein>
<dbReference type="PROSITE" id="PS51733">
    <property type="entry name" value="BPL_LPL_CATALYTIC"/>
    <property type="match status" value="1"/>
</dbReference>
<dbReference type="NCBIfam" id="TIGR00121">
    <property type="entry name" value="birA_ligase"/>
    <property type="match status" value="1"/>
</dbReference>
<dbReference type="NCBIfam" id="NF006294">
    <property type="entry name" value="PRK08477.1"/>
    <property type="match status" value="1"/>
</dbReference>
<dbReference type="EMBL" id="VOWB01000015">
    <property type="protein sequence ID" value="TXE84430.1"/>
    <property type="molecule type" value="Genomic_DNA"/>
</dbReference>
<organism evidence="3 4">
    <name type="scientific">Campylobacter peloridis</name>
    <dbReference type="NCBI Taxonomy" id="488546"/>
    <lineage>
        <taxon>Bacteria</taxon>
        <taxon>Pseudomonadati</taxon>
        <taxon>Campylobacterota</taxon>
        <taxon>Epsilonproteobacteria</taxon>
        <taxon>Campylobacterales</taxon>
        <taxon>Campylobacteraceae</taxon>
        <taxon>Campylobacter</taxon>
    </lineage>
</organism>
<accession>A0A5C7DTC0</accession>
<reference evidence="3 4" key="1">
    <citation type="submission" date="2019-07" db="EMBL/GenBank/DDBJ databases">
        <title>Rapid identification of Enteric Bacteria from Whole Genome Sequences (WGS) using Average Nucleotide Identity (ANI).</title>
        <authorList>
            <person name="Lane C."/>
        </authorList>
    </citation>
    <scope>NUCLEOTIDE SEQUENCE [LARGE SCALE GENOMIC DNA]</scope>
    <source>
        <strain evidence="3 4">2016D-0250</strain>
    </source>
</reference>
<dbReference type="GO" id="GO:0005737">
    <property type="term" value="C:cytoplasm"/>
    <property type="evidence" value="ECO:0007669"/>
    <property type="project" value="TreeGrafter"/>
</dbReference>
<proteinExistence type="predicted"/>
<dbReference type="GO" id="GO:0004077">
    <property type="term" value="F:biotin--[biotin carboxyl-carrier protein] ligase activity"/>
    <property type="evidence" value="ECO:0007669"/>
    <property type="project" value="UniProtKB-EC"/>
</dbReference>
<dbReference type="Pfam" id="PF03099">
    <property type="entry name" value="BPL_LplA_LipB"/>
    <property type="match status" value="1"/>
</dbReference>
<dbReference type="InterPro" id="IPR045864">
    <property type="entry name" value="aa-tRNA-synth_II/BPL/LPL"/>
</dbReference>
<comment type="caution">
    <text evidence="3">The sequence shown here is derived from an EMBL/GenBank/DDBJ whole genome shotgun (WGS) entry which is preliminary data.</text>
</comment>
<keyword evidence="1 3" id="KW-0436">Ligase</keyword>
<feature type="domain" description="BPL/LPL catalytic" evidence="2">
    <location>
        <begin position="1"/>
        <end position="180"/>
    </location>
</feature>
<dbReference type="InterPro" id="IPR004143">
    <property type="entry name" value="BPL_LPL_catalytic"/>
</dbReference>
<sequence>MEIIYFDELDSTQVYLCEKIKNNEINDNVVIVANKQNNGIGSRENSWQSKEGNLHFSFCVKIDDLPSDLPLASASIYFAFLMKELLNHLDSKVWLKWPNDFYLDDKKIGGLMSSKINEFLVVGIGINLIYAPFDAEILDIKIDIKEIITNYISYIQKKQSWKDIFSKYMLEFEKSRKFFIHNKGKILSLEEALLYKDGSILLDNKRIYSLR</sequence>
<dbReference type="AlphaFoldDB" id="A0A5C7DTC0"/>
<dbReference type="EC" id="6.3.4.15" evidence="3"/>
<evidence type="ECO:0000259" key="2">
    <source>
        <dbReference type="PROSITE" id="PS51733"/>
    </source>
</evidence>
<dbReference type="RefSeq" id="WP_147574878.1">
    <property type="nucleotide sequence ID" value="NZ_VOWB01000015.1"/>
</dbReference>